<organism evidence="1 2">
    <name type="scientific">Quercus suber</name>
    <name type="common">Cork oak</name>
    <dbReference type="NCBI Taxonomy" id="58331"/>
    <lineage>
        <taxon>Eukaryota</taxon>
        <taxon>Viridiplantae</taxon>
        <taxon>Streptophyta</taxon>
        <taxon>Embryophyta</taxon>
        <taxon>Tracheophyta</taxon>
        <taxon>Spermatophyta</taxon>
        <taxon>Magnoliopsida</taxon>
        <taxon>eudicotyledons</taxon>
        <taxon>Gunneridae</taxon>
        <taxon>Pentapetalae</taxon>
        <taxon>rosids</taxon>
        <taxon>fabids</taxon>
        <taxon>Fagales</taxon>
        <taxon>Fagaceae</taxon>
        <taxon>Quercus</taxon>
    </lineage>
</organism>
<dbReference type="GO" id="GO:0005829">
    <property type="term" value="C:cytosol"/>
    <property type="evidence" value="ECO:0007669"/>
    <property type="project" value="TreeGrafter"/>
</dbReference>
<dbReference type="PANTHER" id="PTHR10293">
    <property type="entry name" value="GLUTAREDOXIN FAMILY MEMBER"/>
    <property type="match status" value="1"/>
</dbReference>
<dbReference type="EMBL" id="PKMF04000050">
    <property type="protein sequence ID" value="KAK7854943.1"/>
    <property type="molecule type" value="Genomic_DNA"/>
</dbReference>
<comment type="caution">
    <text evidence="1">The sequence shown here is derived from an EMBL/GenBank/DDBJ whole genome shotgun (WGS) entry which is preliminary data.</text>
</comment>
<dbReference type="GO" id="GO:0005634">
    <property type="term" value="C:nucleus"/>
    <property type="evidence" value="ECO:0007669"/>
    <property type="project" value="TreeGrafter"/>
</dbReference>
<dbReference type="Gene3D" id="3.40.30.10">
    <property type="entry name" value="Glutaredoxin"/>
    <property type="match status" value="4"/>
</dbReference>
<reference evidence="1 2" key="1">
    <citation type="journal article" date="2018" name="Sci. Data">
        <title>The draft genome sequence of cork oak.</title>
        <authorList>
            <person name="Ramos A.M."/>
            <person name="Usie A."/>
            <person name="Barbosa P."/>
            <person name="Barros P.M."/>
            <person name="Capote T."/>
            <person name="Chaves I."/>
            <person name="Simoes F."/>
            <person name="Abreu I."/>
            <person name="Carrasquinho I."/>
            <person name="Faro C."/>
            <person name="Guimaraes J.B."/>
            <person name="Mendonca D."/>
            <person name="Nobrega F."/>
            <person name="Rodrigues L."/>
            <person name="Saibo N.J.M."/>
            <person name="Varela M.C."/>
            <person name="Egas C."/>
            <person name="Matos J."/>
            <person name="Miguel C.M."/>
            <person name="Oliveira M.M."/>
            <person name="Ricardo C.P."/>
            <person name="Goncalves S."/>
        </authorList>
    </citation>
    <scope>NUCLEOTIDE SEQUENCE [LARGE SCALE GENOMIC DNA]</scope>
    <source>
        <strain evidence="2">cv. HL8</strain>
    </source>
</reference>
<evidence type="ECO:0000313" key="1">
    <source>
        <dbReference type="EMBL" id="KAK7854943.1"/>
    </source>
</evidence>
<sequence>MEKEFCDFYTKFPHGYFLLVNAEEQPEICHAYSISSIPYFVYFEDGKVAGSLNPGEHAAPALELIEEDADALKERLQQLINSHPIMLFMEGTPGEPKSENSKWIVDILRDEDVIFGSFDIEADKEVCEGLKKFSAWPTFVDFVFIYTQAGIFNSGFDDVGDHQIQMVREEMIAVDNWYPRLYCKGQLFGGYRLVSRLHEKGELQQALKDHGIDTYASNEARVSELGSGKGGISILNTWIKSPMNSSRRSILISWIKSLISSNRVMLFMKGKPDEVKFGTFDILSNTEVFEGLNFLSDCSSYPQLYIGRRLIGGVSWSAMQMCGRMVLQEVIGPSNLHVTLYMNGKPQRPRTAYSNRVVKALQENGVKFQFRNVISRSIRRSMTEIPTTWPPFPLLYCGSMPTADYHEIMRLHEDGDLKSLISYYVWDFCENNYMNLDMDGNIRGHWYDRL</sequence>
<protein>
    <submittedName>
        <fullName evidence="1">Monothiol glutaredoxin-s17</fullName>
    </submittedName>
</protein>
<accession>A0AAW0LTF7</accession>
<dbReference type="PANTHER" id="PTHR10293:SF73">
    <property type="entry name" value="GLUTAREDOXIN-3"/>
    <property type="match status" value="1"/>
</dbReference>
<dbReference type="CDD" id="cd02947">
    <property type="entry name" value="TRX_family"/>
    <property type="match status" value="1"/>
</dbReference>
<dbReference type="AlphaFoldDB" id="A0AAW0LTF7"/>
<gene>
    <name evidence="1" type="primary">GRXS17_1</name>
    <name evidence="1" type="ORF">CFP56_030201</name>
</gene>
<keyword evidence="2" id="KW-1185">Reference proteome</keyword>
<dbReference type="InterPro" id="IPR036249">
    <property type="entry name" value="Thioredoxin-like_sf"/>
</dbReference>
<dbReference type="SUPFAM" id="SSF52833">
    <property type="entry name" value="Thioredoxin-like"/>
    <property type="match status" value="5"/>
</dbReference>
<proteinExistence type="predicted"/>
<dbReference type="InterPro" id="IPR004480">
    <property type="entry name" value="Monothiol_GRX-rel"/>
</dbReference>
<evidence type="ECO:0000313" key="2">
    <source>
        <dbReference type="Proteomes" id="UP000237347"/>
    </source>
</evidence>
<dbReference type="Proteomes" id="UP000237347">
    <property type="component" value="Unassembled WGS sequence"/>
</dbReference>
<dbReference type="GO" id="GO:0006879">
    <property type="term" value="P:intracellular iron ion homeostasis"/>
    <property type="evidence" value="ECO:0007669"/>
    <property type="project" value="TreeGrafter"/>
</dbReference>
<name>A0AAW0LTF7_QUESU</name>
<dbReference type="PROSITE" id="PS51354">
    <property type="entry name" value="GLUTAREDOXIN_2"/>
    <property type="match status" value="2"/>
</dbReference>